<evidence type="ECO:0000313" key="9">
    <source>
        <dbReference type="Proteomes" id="UP001176940"/>
    </source>
</evidence>
<dbReference type="InterPro" id="IPR036397">
    <property type="entry name" value="RNaseH_sf"/>
</dbReference>
<comment type="caution">
    <text evidence="8">The sequence shown here is derived from an EMBL/GenBank/DDBJ whole genome shotgun (WGS) entry which is preliminary data.</text>
</comment>
<protein>
    <recommendedName>
        <fullName evidence="10">Mesothelin-like protein</fullName>
    </recommendedName>
</protein>
<organism evidence="8 9">
    <name type="scientific">Ranitomeya imitator</name>
    <name type="common">mimic poison frog</name>
    <dbReference type="NCBI Taxonomy" id="111125"/>
    <lineage>
        <taxon>Eukaryota</taxon>
        <taxon>Metazoa</taxon>
        <taxon>Chordata</taxon>
        <taxon>Craniata</taxon>
        <taxon>Vertebrata</taxon>
        <taxon>Euteleostomi</taxon>
        <taxon>Amphibia</taxon>
        <taxon>Batrachia</taxon>
        <taxon>Anura</taxon>
        <taxon>Neobatrachia</taxon>
        <taxon>Hyloidea</taxon>
        <taxon>Dendrobatidae</taxon>
        <taxon>Dendrobatinae</taxon>
        <taxon>Ranitomeya</taxon>
    </lineage>
</organism>
<dbReference type="InterPro" id="IPR010335">
    <property type="entry name" value="Mesothelin"/>
</dbReference>
<name>A0ABN9KM37_9NEOB</name>
<dbReference type="InterPro" id="IPR026664">
    <property type="entry name" value="Stereocilin-rel"/>
</dbReference>
<comment type="similarity">
    <text evidence="2">Belongs to the mesothelin family.</text>
</comment>
<keyword evidence="5 7" id="KW-0472">Membrane</keyword>
<evidence type="ECO:0000256" key="7">
    <source>
        <dbReference type="SAM" id="Phobius"/>
    </source>
</evidence>
<dbReference type="Pfam" id="PF06060">
    <property type="entry name" value="Mesothelin"/>
    <property type="match status" value="1"/>
</dbReference>
<feature type="transmembrane region" description="Helical" evidence="7">
    <location>
        <begin position="1773"/>
        <end position="1795"/>
    </location>
</feature>
<evidence type="ECO:0000256" key="4">
    <source>
        <dbReference type="ARBA" id="ARBA00022889"/>
    </source>
</evidence>
<evidence type="ECO:0000256" key="2">
    <source>
        <dbReference type="ARBA" id="ARBA00011016"/>
    </source>
</evidence>
<accession>A0ABN9KM37</accession>
<proteinExistence type="inferred from homology"/>
<keyword evidence="6" id="KW-0325">Glycoprotein</keyword>
<evidence type="ECO:0000256" key="1">
    <source>
        <dbReference type="ARBA" id="ARBA00004370"/>
    </source>
</evidence>
<evidence type="ECO:0008006" key="10">
    <source>
        <dbReference type="Google" id="ProtNLM"/>
    </source>
</evidence>
<comment type="subcellular location">
    <subcellularLocation>
        <location evidence="1">Membrane</location>
    </subcellularLocation>
</comment>
<evidence type="ECO:0000256" key="6">
    <source>
        <dbReference type="ARBA" id="ARBA00023180"/>
    </source>
</evidence>
<keyword evidence="3" id="KW-0732">Signal</keyword>
<dbReference type="PANTHER" id="PTHR23412">
    <property type="entry name" value="STEREOCILIN RELATED"/>
    <property type="match status" value="1"/>
</dbReference>
<dbReference type="Gene3D" id="1.20.970.40">
    <property type="match status" value="1"/>
</dbReference>
<evidence type="ECO:0000256" key="5">
    <source>
        <dbReference type="ARBA" id="ARBA00023136"/>
    </source>
</evidence>
<reference evidence="8" key="1">
    <citation type="submission" date="2023-07" db="EMBL/GenBank/DDBJ databases">
        <authorList>
            <person name="Stuckert A."/>
        </authorList>
    </citation>
    <scope>NUCLEOTIDE SEQUENCE</scope>
</reference>
<dbReference type="EMBL" id="CAUEEQ010000002">
    <property type="protein sequence ID" value="CAJ0915208.1"/>
    <property type="molecule type" value="Genomic_DNA"/>
</dbReference>
<evidence type="ECO:0000313" key="8">
    <source>
        <dbReference type="EMBL" id="CAJ0915208.1"/>
    </source>
</evidence>
<gene>
    <name evidence="8" type="ORF">RIMI_LOCUS33511</name>
</gene>
<keyword evidence="4" id="KW-0130">Cell adhesion</keyword>
<keyword evidence="7" id="KW-0812">Transmembrane</keyword>
<evidence type="ECO:0000256" key="3">
    <source>
        <dbReference type="ARBA" id="ARBA00022729"/>
    </source>
</evidence>
<keyword evidence="7" id="KW-1133">Transmembrane helix</keyword>
<dbReference type="Gene3D" id="3.30.420.10">
    <property type="entry name" value="Ribonuclease H-like superfamily/Ribonuclease H"/>
    <property type="match status" value="1"/>
</dbReference>
<dbReference type="Proteomes" id="UP001176940">
    <property type="component" value="Unassembled WGS sequence"/>
</dbReference>
<sequence length="1796" mass="195286">MLPTADKRFGDGNAILQQDLAPDHTAKSTNTWCTNNSITGLDWPENSPDLNPIENLWRKMRDTRPNNADELKAAIKATWASIAPQQRHRLITSMPRRIDAVVDAKGAATKFRFVICNKNHKTDFITRYHCNQYNGTDLTLCVGTSGAKMENLAKLIMVLLCSGFLVTLSAAVSTKPDYVQVYRINLTNICNNKFEEVACSNSSFLADVSTDQMVNLTSCYIDTVVPGYFSLLFSRIDKNKTRTVLSKFSSQFPSLNSTLRQWLLNGTWPLITKDLDDTAAPHGWIFSDIQPFLLNVTSDMVQCLQDKNVSCQVFQELVKNLDALFPNMTDGTKEELFLAFHSFLKNHTADSACSQTGNSSTWLLQNFGRFMRFASFSHLSELNANFKPLEALNLLTLPQIANFTLELDAAINSSAINIILGTIRNSNDMSDFLGYFNKGASLANITGLSPILLNRTFEVIKSNTSFTTTDWNQLIKDKLTVVLPEITLEQLTLVPQNISCDAYHVIIESLDSSLTHMAPGKPENVYTSFIKPYMTTSGSVCAQNSSSSFLQQNFGKFSQFADYSDFVAFNKNFSALEVLHVLTLQQVASFSLELSASSDPTTVDNIVGTLHNTADLYDFLKYINNGLSLKNTSSLNSALSQALLNKTFETVKANISTFTKSDWTQLLQGNLGAMIPEISSNQLSLIPKNISCDSYQAILGILDLNFPKMNSGNQQDIYKSLIKPYLSNKGSDCSKNLSSSAILKQNLGKFSQFANYKDLEALNISGGEILSSLTMQQVVDFSLDTTINSTVAAGIVGMIQNVSDVNTFLDSLNTAGSLNNVSSLSPYLSQALLTKTFQMLKQNLNSFNNSDWAQLFQNKLSLVLPEIGNDQLSLIPTNISCTSYQTIFHSLQSSFSKMDSKNREDAYKSFIKPYLKKKGNAITCYNGSDPNASWLVDNLGSYMIYTSEEDLILFANESMLRTFANDHSCVELITRLELPKDTAIYFTSLLTSSASFNLSSLPDVFLCFLTPSAVVNLTAADTLEITKKINQQCYHTTGGQSPAPTPEDVQVAISLVSRLDNFSADTLMNLGQSAVGLSMGQIDKISDGNLKSSLPSLSNVTGWSAGQTQSIMEKLLNANYQIEDLRSLGSLVTGLPSKKLQELNPTAVLNAVKDAQFASKLASAPPALQNTFVMKIISANSTTSSVVKNVPANLASFIPKSFLLFKSEKPSLVDVNGKSWSPDQASMFFDDITNNTSDYSLLSSSVLQGFTCSTPAKISNSQVKLLGKAMKTNNASLSEDQLNCLSRQITKGGYTADLDSYPGEVFLFLNSANYSSIGNCTEFFTKVGKANINVLSSDTKLRSALLTKALSCMKISGPSLTENDITVLGHLTCEMNASYIAGSPPAVLTQLSQCKSFSAEQQTAIQTLLGKDNSVVGTPSTWTKDTLHSLGGISGFLTKDMLTNISGVSFKAWMKEAIQASTLTKNQFAAIVTNLLSTRARRAAGCASGKEITASNVNDALLPLSYTPTELDACLGNDTLTNYLSMLSSKTFTDAQLSVLKNKLDALYPTESVLRNLGEISRVCGDADVSKWNITSVDTLSSLLSVYPSDTLAQSEIGKYLSSGNQLTAAALNVISSRYVCLLSSAQVQSMSSSAITDAKALDLSACSQAVKDAFYAQAKSAFQSENSQVSTYFNLVKPYLGGSSAADLKTLAERNPNMDIGTFVKLNPSAVMSLSVSNVKSLLGTNVEDLKTRATNSVISNWIANQKQSDLDTLGLGITGGIRDYVTTKPPAASASTFTHGLSILLGIFGAFLIF</sequence>
<dbReference type="PANTHER" id="PTHR23412:SF6">
    <property type="entry name" value="MESOTHELIN"/>
    <property type="match status" value="1"/>
</dbReference>
<keyword evidence="9" id="KW-1185">Reference proteome</keyword>